<protein>
    <recommendedName>
        <fullName evidence="4">Secreted protein</fullName>
    </recommendedName>
</protein>
<dbReference type="Proteomes" id="UP000015105">
    <property type="component" value="Chromosome 6D"/>
</dbReference>
<evidence type="ECO:0008006" key="4">
    <source>
        <dbReference type="Google" id="ProtNLM"/>
    </source>
</evidence>
<feature type="signal peptide" evidence="1">
    <location>
        <begin position="1"/>
        <end position="25"/>
    </location>
</feature>
<dbReference type="EnsemblPlants" id="AET6Gv20223700.11">
    <property type="protein sequence ID" value="AET6Gv20223700.11"/>
    <property type="gene ID" value="AET6Gv20223700"/>
</dbReference>
<dbReference type="EnsemblPlants" id="AET6Gv20223700.15">
    <property type="protein sequence ID" value="AET6Gv20223700.15"/>
    <property type="gene ID" value="AET6Gv20223700"/>
</dbReference>
<dbReference type="EnsemblPlants" id="AET6Gv20223700.13">
    <property type="protein sequence ID" value="AET6Gv20223700.13"/>
    <property type="gene ID" value="AET6Gv20223700"/>
</dbReference>
<dbReference type="Gramene" id="AET6Gv20223700.11">
    <property type="protein sequence ID" value="AET6Gv20223700.11"/>
    <property type="gene ID" value="AET6Gv20223700"/>
</dbReference>
<evidence type="ECO:0000313" key="3">
    <source>
        <dbReference type="Proteomes" id="UP000015105"/>
    </source>
</evidence>
<dbReference type="AlphaFoldDB" id="A0A453N436"/>
<accession>A0A453N436</accession>
<sequence>MWIFLGNFWLHILSLRLIVSAVGYSQTLGCSPVLTYSYSTIVVLMSPSIASYKCSRSSVLHHRSSMLGSFSSANKCFLINDQQYR</sequence>
<feature type="chain" id="PRO_5042372698" description="Secreted protein" evidence="1">
    <location>
        <begin position="26"/>
        <end position="85"/>
    </location>
</feature>
<reference evidence="2" key="5">
    <citation type="journal article" date="2021" name="G3 (Bethesda)">
        <title>Aegilops tauschii genome assembly Aet v5.0 features greater sequence contiguity and improved annotation.</title>
        <authorList>
            <person name="Wang L."/>
            <person name="Zhu T."/>
            <person name="Rodriguez J.C."/>
            <person name="Deal K.R."/>
            <person name="Dubcovsky J."/>
            <person name="McGuire P.E."/>
            <person name="Lux T."/>
            <person name="Spannagl M."/>
            <person name="Mayer K.F.X."/>
            <person name="Baldrich P."/>
            <person name="Meyers B.C."/>
            <person name="Huo N."/>
            <person name="Gu Y.Q."/>
            <person name="Zhou H."/>
            <person name="Devos K.M."/>
            <person name="Bennetzen J.L."/>
            <person name="Unver T."/>
            <person name="Budak H."/>
            <person name="Gulick P.J."/>
            <person name="Galiba G."/>
            <person name="Kalapos B."/>
            <person name="Nelson D.R."/>
            <person name="Li P."/>
            <person name="You F.M."/>
            <person name="Luo M.C."/>
            <person name="Dvorak J."/>
        </authorList>
    </citation>
    <scope>NUCLEOTIDE SEQUENCE [LARGE SCALE GENOMIC DNA]</scope>
    <source>
        <strain evidence="2">cv. AL8/78</strain>
    </source>
</reference>
<organism evidence="2 3">
    <name type="scientific">Aegilops tauschii subsp. strangulata</name>
    <name type="common">Goatgrass</name>
    <dbReference type="NCBI Taxonomy" id="200361"/>
    <lineage>
        <taxon>Eukaryota</taxon>
        <taxon>Viridiplantae</taxon>
        <taxon>Streptophyta</taxon>
        <taxon>Embryophyta</taxon>
        <taxon>Tracheophyta</taxon>
        <taxon>Spermatophyta</taxon>
        <taxon>Magnoliopsida</taxon>
        <taxon>Liliopsida</taxon>
        <taxon>Poales</taxon>
        <taxon>Poaceae</taxon>
        <taxon>BOP clade</taxon>
        <taxon>Pooideae</taxon>
        <taxon>Triticodae</taxon>
        <taxon>Triticeae</taxon>
        <taxon>Triticinae</taxon>
        <taxon>Aegilops</taxon>
    </lineage>
</organism>
<evidence type="ECO:0000256" key="1">
    <source>
        <dbReference type="SAM" id="SignalP"/>
    </source>
</evidence>
<proteinExistence type="predicted"/>
<reference evidence="2" key="3">
    <citation type="journal article" date="2017" name="Nature">
        <title>Genome sequence of the progenitor of the wheat D genome Aegilops tauschii.</title>
        <authorList>
            <person name="Luo M.C."/>
            <person name="Gu Y.Q."/>
            <person name="Puiu D."/>
            <person name="Wang H."/>
            <person name="Twardziok S.O."/>
            <person name="Deal K.R."/>
            <person name="Huo N."/>
            <person name="Zhu T."/>
            <person name="Wang L."/>
            <person name="Wang Y."/>
            <person name="McGuire P.E."/>
            <person name="Liu S."/>
            <person name="Long H."/>
            <person name="Ramasamy R.K."/>
            <person name="Rodriguez J.C."/>
            <person name="Van S.L."/>
            <person name="Yuan L."/>
            <person name="Wang Z."/>
            <person name="Xia Z."/>
            <person name="Xiao L."/>
            <person name="Anderson O.D."/>
            <person name="Ouyang S."/>
            <person name="Liang Y."/>
            <person name="Zimin A.V."/>
            <person name="Pertea G."/>
            <person name="Qi P."/>
            <person name="Bennetzen J.L."/>
            <person name="Dai X."/>
            <person name="Dawson M.W."/>
            <person name="Muller H.G."/>
            <person name="Kugler K."/>
            <person name="Rivarola-Duarte L."/>
            <person name="Spannagl M."/>
            <person name="Mayer K.F.X."/>
            <person name="Lu F.H."/>
            <person name="Bevan M.W."/>
            <person name="Leroy P."/>
            <person name="Li P."/>
            <person name="You F.M."/>
            <person name="Sun Q."/>
            <person name="Liu Z."/>
            <person name="Lyons E."/>
            <person name="Wicker T."/>
            <person name="Salzberg S.L."/>
            <person name="Devos K.M."/>
            <person name="Dvorak J."/>
        </authorList>
    </citation>
    <scope>NUCLEOTIDE SEQUENCE [LARGE SCALE GENOMIC DNA]</scope>
    <source>
        <strain evidence="2">cv. AL8/78</strain>
    </source>
</reference>
<reference evidence="3" key="1">
    <citation type="journal article" date="2014" name="Science">
        <title>Ancient hybridizations among the ancestral genomes of bread wheat.</title>
        <authorList>
            <consortium name="International Wheat Genome Sequencing Consortium,"/>
            <person name="Marcussen T."/>
            <person name="Sandve S.R."/>
            <person name="Heier L."/>
            <person name="Spannagl M."/>
            <person name="Pfeifer M."/>
            <person name="Jakobsen K.S."/>
            <person name="Wulff B.B."/>
            <person name="Steuernagel B."/>
            <person name="Mayer K.F."/>
            <person name="Olsen O.A."/>
        </authorList>
    </citation>
    <scope>NUCLEOTIDE SEQUENCE [LARGE SCALE GENOMIC DNA]</scope>
    <source>
        <strain evidence="3">cv. AL8/78</strain>
    </source>
</reference>
<dbReference type="Gramene" id="AET6Gv20223700.15">
    <property type="protein sequence ID" value="AET6Gv20223700.15"/>
    <property type="gene ID" value="AET6Gv20223700"/>
</dbReference>
<evidence type="ECO:0000313" key="2">
    <source>
        <dbReference type="EnsemblPlants" id="AET6Gv20223700.15"/>
    </source>
</evidence>
<reference evidence="2" key="4">
    <citation type="submission" date="2019-03" db="UniProtKB">
        <authorList>
            <consortium name="EnsemblPlants"/>
        </authorList>
    </citation>
    <scope>IDENTIFICATION</scope>
</reference>
<reference evidence="3" key="2">
    <citation type="journal article" date="2017" name="Nat. Plants">
        <title>The Aegilops tauschii genome reveals multiple impacts of transposons.</title>
        <authorList>
            <person name="Zhao G."/>
            <person name="Zou C."/>
            <person name="Li K."/>
            <person name="Wang K."/>
            <person name="Li T."/>
            <person name="Gao L."/>
            <person name="Zhang X."/>
            <person name="Wang H."/>
            <person name="Yang Z."/>
            <person name="Liu X."/>
            <person name="Jiang W."/>
            <person name="Mao L."/>
            <person name="Kong X."/>
            <person name="Jiao Y."/>
            <person name="Jia J."/>
        </authorList>
    </citation>
    <scope>NUCLEOTIDE SEQUENCE [LARGE SCALE GENOMIC DNA]</scope>
    <source>
        <strain evidence="3">cv. AL8/78</strain>
    </source>
</reference>
<keyword evidence="3" id="KW-1185">Reference proteome</keyword>
<keyword evidence="1" id="KW-0732">Signal</keyword>
<dbReference type="Gramene" id="AET6Gv20223700.13">
    <property type="protein sequence ID" value="AET6Gv20223700.13"/>
    <property type="gene ID" value="AET6Gv20223700"/>
</dbReference>
<name>A0A453N436_AEGTS</name>